<keyword evidence="9" id="KW-1185">Reference proteome</keyword>
<dbReference type="SMART" id="SM00812">
    <property type="entry name" value="Alpha_L_fucos"/>
    <property type="match status" value="1"/>
</dbReference>
<keyword evidence="4" id="KW-0378">Hydrolase</keyword>
<dbReference type="GO" id="GO:0016139">
    <property type="term" value="P:glycoside catabolic process"/>
    <property type="evidence" value="ECO:0007669"/>
    <property type="project" value="TreeGrafter"/>
</dbReference>
<dbReference type="SUPFAM" id="SSF51445">
    <property type="entry name" value="(Trans)glycosidases"/>
    <property type="match status" value="1"/>
</dbReference>
<evidence type="ECO:0000256" key="5">
    <source>
        <dbReference type="ARBA" id="ARBA00023295"/>
    </source>
</evidence>
<evidence type="ECO:0000256" key="6">
    <source>
        <dbReference type="SAM" id="SignalP"/>
    </source>
</evidence>
<evidence type="ECO:0000256" key="2">
    <source>
        <dbReference type="ARBA" id="ARBA00012662"/>
    </source>
</evidence>
<evidence type="ECO:0000313" key="9">
    <source>
        <dbReference type="Proteomes" id="UP000292884"/>
    </source>
</evidence>
<dbReference type="InterPro" id="IPR017853">
    <property type="entry name" value="GH"/>
</dbReference>
<evidence type="ECO:0000256" key="1">
    <source>
        <dbReference type="ARBA" id="ARBA00007951"/>
    </source>
</evidence>
<dbReference type="Gene3D" id="3.20.20.80">
    <property type="entry name" value="Glycosidases"/>
    <property type="match status" value="1"/>
</dbReference>
<dbReference type="Pfam" id="PF01120">
    <property type="entry name" value="Alpha_L_fucos"/>
    <property type="match status" value="1"/>
</dbReference>
<keyword evidence="8" id="KW-0808">Transferase</keyword>
<dbReference type="GO" id="GO:0016740">
    <property type="term" value="F:transferase activity"/>
    <property type="evidence" value="ECO:0007669"/>
    <property type="project" value="UniProtKB-KW"/>
</dbReference>
<dbReference type="Proteomes" id="UP000292884">
    <property type="component" value="Unassembled WGS sequence"/>
</dbReference>
<proteinExistence type="inferred from homology"/>
<dbReference type="OrthoDB" id="107551at2"/>
<dbReference type="EMBL" id="SJSK01000006">
    <property type="protein sequence ID" value="TCC87947.1"/>
    <property type="molecule type" value="Genomic_DNA"/>
</dbReference>
<dbReference type="SUPFAM" id="SSF49785">
    <property type="entry name" value="Galactose-binding domain-like"/>
    <property type="match status" value="1"/>
</dbReference>
<gene>
    <name evidence="8" type="ORF">EZ428_19655</name>
</gene>
<dbReference type="InterPro" id="IPR057739">
    <property type="entry name" value="Glyco_hydro_29_N"/>
</dbReference>
<comment type="caution">
    <text evidence="8">The sequence shown here is derived from an EMBL/GenBank/DDBJ whole genome shotgun (WGS) entry which is preliminary data.</text>
</comment>
<dbReference type="GO" id="GO:0006004">
    <property type="term" value="P:fucose metabolic process"/>
    <property type="evidence" value="ECO:0007669"/>
    <property type="project" value="TreeGrafter"/>
</dbReference>
<organism evidence="8 9">
    <name type="scientific">Pedobacter frigiditerrae</name>
    <dbReference type="NCBI Taxonomy" id="2530452"/>
    <lineage>
        <taxon>Bacteria</taxon>
        <taxon>Pseudomonadati</taxon>
        <taxon>Bacteroidota</taxon>
        <taxon>Sphingobacteriia</taxon>
        <taxon>Sphingobacteriales</taxon>
        <taxon>Sphingobacteriaceae</taxon>
        <taxon>Pedobacter</taxon>
    </lineage>
</organism>
<dbReference type="InterPro" id="IPR008979">
    <property type="entry name" value="Galactose-bd-like_sf"/>
</dbReference>
<evidence type="ECO:0000256" key="3">
    <source>
        <dbReference type="ARBA" id="ARBA00022729"/>
    </source>
</evidence>
<accession>A0A4R0MN69</accession>
<dbReference type="PANTHER" id="PTHR10030">
    <property type="entry name" value="ALPHA-L-FUCOSIDASE"/>
    <property type="match status" value="1"/>
</dbReference>
<name>A0A4R0MN69_9SPHI</name>
<feature type="chain" id="PRO_5020764149" description="alpha-L-fucosidase" evidence="6">
    <location>
        <begin position="21"/>
        <end position="499"/>
    </location>
</feature>
<feature type="signal peptide" evidence="6">
    <location>
        <begin position="1"/>
        <end position="20"/>
    </location>
</feature>
<comment type="similarity">
    <text evidence="1">Belongs to the glycosyl hydrolase 29 family.</text>
</comment>
<keyword evidence="3 6" id="KW-0732">Signal</keyword>
<dbReference type="Gene3D" id="2.60.120.260">
    <property type="entry name" value="Galactose-binding domain-like"/>
    <property type="match status" value="1"/>
</dbReference>
<evidence type="ECO:0000313" key="8">
    <source>
        <dbReference type="EMBL" id="TCC87947.1"/>
    </source>
</evidence>
<sequence>MKKKLIGLLFLVLASNYCGAQTLLPAASPNLAQAAMIKRGYGMFIHFGINTFNETEWSDGSLPVSSYNPTKLDPDQWVRTARYAGFRYVLLVTKHHDGFCLWDSKYTDYDVASSPVKNDVVKAVATACKKYGIQFAIYYSLWDRHEPSYKDKNPQKYIDYMLNQLTELFTNYGPIGELWLDGGWDRKPKDWGIDQVYKLVKKYNPGCAVSVNQTIVNEEGKRNYTLPANMTMDNKYFFQFFPSDFRLWDPKMITRFDKKQYLHQGKSYYLPFEHTICISKSWNWFEKKEELPVRDLDELEELFYWSTYNDNCLVVNVPPDQTGKIREYTANTIISLGKRLNLSLNKPLPKNGNFTSFNQPVTATSTWADKDNQFAGNALNDGKFETRWASADLMASIEMTLNPNEAFNKISIFEYQDTKNSKDGFSQVRIPRIQKYSIAIMKDGEWQTIYLSDEPMGDCKIIRFPALYKTNKLRFKVLQASAPPSIYELSVINMPLKNQ</sequence>
<keyword evidence="5" id="KW-0326">Glycosidase</keyword>
<evidence type="ECO:0000259" key="7">
    <source>
        <dbReference type="Pfam" id="PF01120"/>
    </source>
</evidence>
<dbReference type="PANTHER" id="PTHR10030:SF37">
    <property type="entry name" value="ALPHA-L-FUCOSIDASE-RELATED"/>
    <property type="match status" value="1"/>
</dbReference>
<dbReference type="AlphaFoldDB" id="A0A4R0MN69"/>
<dbReference type="InterPro" id="IPR000933">
    <property type="entry name" value="Glyco_hydro_29"/>
</dbReference>
<dbReference type="GO" id="GO:0005764">
    <property type="term" value="C:lysosome"/>
    <property type="evidence" value="ECO:0007669"/>
    <property type="project" value="TreeGrafter"/>
</dbReference>
<feature type="domain" description="Glycoside hydrolase family 29 N-terminal" evidence="7">
    <location>
        <begin position="65"/>
        <end position="341"/>
    </location>
</feature>
<dbReference type="GO" id="GO:0004560">
    <property type="term" value="F:alpha-L-fucosidase activity"/>
    <property type="evidence" value="ECO:0007669"/>
    <property type="project" value="InterPro"/>
</dbReference>
<reference evidence="8 9" key="1">
    <citation type="submission" date="2019-02" db="EMBL/GenBank/DDBJ databases">
        <title>Pedobacter sp. RP-1-13 sp. nov., isolated from Arctic soil.</title>
        <authorList>
            <person name="Dahal R.H."/>
        </authorList>
    </citation>
    <scope>NUCLEOTIDE SEQUENCE [LARGE SCALE GENOMIC DNA]</scope>
    <source>
        <strain evidence="8 9">RP-1-13</strain>
    </source>
</reference>
<dbReference type="RefSeq" id="WP_131554911.1">
    <property type="nucleotide sequence ID" value="NZ_SJSK01000006.1"/>
</dbReference>
<dbReference type="EC" id="3.2.1.51" evidence="2"/>
<protein>
    <recommendedName>
        <fullName evidence="2">alpha-L-fucosidase</fullName>
        <ecNumber evidence="2">3.2.1.51</ecNumber>
    </recommendedName>
</protein>
<evidence type="ECO:0000256" key="4">
    <source>
        <dbReference type="ARBA" id="ARBA00022801"/>
    </source>
</evidence>